<evidence type="ECO:0000313" key="12">
    <source>
        <dbReference type="RefSeq" id="XP_010792784.1"/>
    </source>
</evidence>
<dbReference type="KEGG" id="ncc:104965521"/>
<evidence type="ECO:0000256" key="8">
    <source>
        <dbReference type="ARBA" id="ARBA00023136"/>
    </source>
</evidence>
<evidence type="ECO:0000256" key="6">
    <source>
        <dbReference type="ARBA" id="ARBA00022989"/>
    </source>
</evidence>
<reference evidence="12" key="1">
    <citation type="submission" date="2025-08" db="UniProtKB">
        <authorList>
            <consortium name="RefSeq"/>
        </authorList>
    </citation>
    <scope>IDENTIFICATION</scope>
    <source>
        <tissue evidence="12">Muscle</tissue>
    </source>
</reference>
<feature type="transmembrane region" description="Helical" evidence="10">
    <location>
        <begin position="73"/>
        <end position="93"/>
    </location>
</feature>
<keyword evidence="3 10" id="KW-0808">Transferase</keyword>
<evidence type="ECO:0000256" key="9">
    <source>
        <dbReference type="ARBA" id="ARBA00023160"/>
    </source>
</evidence>
<comment type="caution">
    <text evidence="10">Lacks conserved residue(s) required for the propagation of feature annotation.</text>
</comment>
<dbReference type="Proteomes" id="UP000504611">
    <property type="component" value="Unplaced"/>
</dbReference>
<keyword evidence="4 10" id="KW-0812">Transmembrane</keyword>
<gene>
    <name evidence="12" type="primary">LOC104965521</name>
</gene>
<dbReference type="GO" id="GO:0009922">
    <property type="term" value="F:fatty acid elongase activity"/>
    <property type="evidence" value="ECO:0007669"/>
    <property type="project" value="UniProtKB-EC"/>
</dbReference>
<evidence type="ECO:0000256" key="2">
    <source>
        <dbReference type="ARBA" id="ARBA00022516"/>
    </source>
</evidence>
<dbReference type="Pfam" id="PF01151">
    <property type="entry name" value="ELO"/>
    <property type="match status" value="1"/>
</dbReference>
<dbReference type="GeneID" id="104965521"/>
<evidence type="ECO:0000256" key="7">
    <source>
        <dbReference type="ARBA" id="ARBA00023098"/>
    </source>
</evidence>
<dbReference type="AlphaFoldDB" id="A0A6I9PP61"/>
<name>A0A6I9PP61_9TELE</name>
<keyword evidence="9 10" id="KW-0275">Fatty acid biosynthesis</keyword>
<dbReference type="PANTHER" id="PTHR11157:SF150">
    <property type="entry name" value="ELONGATION OF VERY LONG CHAIN FATTY ACIDS PROTEIN"/>
    <property type="match status" value="1"/>
</dbReference>
<dbReference type="GO" id="GO:0042761">
    <property type="term" value="P:very long-chain fatty acid biosynthetic process"/>
    <property type="evidence" value="ECO:0007669"/>
    <property type="project" value="TreeGrafter"/>
</dbReference>
<keyword evidence="7 10" id="KW-0443">Lipid metabolism</keyword>
<keyword evidence="5 10" id="KW-0276">Fatty acid metabolism</keyword>
<feature type="transmembrane region" description="Helical" evidence="10">
    <location>
        <begin position="6"/>
        <end position="31"/>
    </location>
</feature>
<evidence type="ECO:0000256" key="1">
    <source>
        <dbReference type="ARBA" id="ARBA00004141"/>
    </source>
</evidence>
<accession>A0A6I9PP61</accession>
<keyword evidence="8 10" id="KW-0472">Membrane</keyword>
<sequence>MFLFPAAFFIGLLNTFVHVVMYSYYGLAAIGPHMQKYLWWKKYLTSLQLVQFVLFLLHSGYNLFADCDFPDSMNALVFVYCVSLMILFLNFYYQSYHNKRKQK</sequence>
<dbReference type="RefSeq" id="XP_010792784.1">
    <property type="nucleotide sequence ID" value="XM_010794482.1"/>
</dbReference>
<evidence type="ECO:0000256" key="3">
    <source>
        <dbReference type="ARBA" id="ARBA00022679"/>
    </source>
</evidence>
<dbReference type="PANTHER" id="PTHR11157">
    <property type="entry name" value="FATTY ACID ACYL TRANSFERASE-RELATED"/>
    <property type="match status" value="1"/>
</dbReference>
<proteinExistence type="inferred from homology"/>
<protein>
    <recommendedName>
        <fullName evidence="10">Elongation of very long chain fatty acids protein</fullName>
        <ecNumber evidence="10">2.3.1.199</ecNumber>
    </recommendedName>
    <alternativeName>
        <fullName evidence="10">Very-long-chain 3-oxoacyl-CoA synthase</fullName>
    </alternativeName>
</protein>
<dbReference type="GO" id="GO:0030148">
    <property type="term" value="P:sphingolipid biosynthetic process"/>
    <property type="evidence" value="ECO:0007669"/>
    <property type="project" value="TreeGrafter"/>
</dbReference>
<dbReference type="GO" id="GO:0019367">
    <property type="term" value="P:fatty acid elongation, saturated fatty acid"/>
    <property type="evidence" value="ECO:0007669"/>
    <property type="project" value="TreeGrafter"/>
</dbReference>
<dbReference type="GO" id="GO:0034625">
    <property type="term" value="P:fatty acid elongation, monounsaturated fatty acid"/>
    <property type="evidence" value="ECO:0007669"/>
    <property type="project" value="TreeGrafter"/>
</dbReference>
<comment type="catalytic activity">
    <reaction evidence="10">
        <text>a very-long-chain acyl-CoA + malonyl-CoA + H(+) = a very-long-chain 3-oxoacyl-CoA + CO2 + CoA</text>
        <dbReference type="Rhea" id="RHEA:32727"/>
        <dbReference type="ChEBI" id="CHEBI:15378"/>
        <dbReference type="ChEBI" id="CHEBI:16526"/>
        <dbReference type="ChEBI" id="CHEBI:57287"/>
        <dbReference type="ChEBI" id="CHEBI:57384"/>
        <dbReference type="ChEBI" id="CHEBI:90725"/>
        <dbReference type="ChEBI" id="CHEBI:90736"/>
        <dbReference type="EC" id="2.3.1.199"/>
    </reaction>
</comment>
<dbReference type="EC" id="2.3.1.199" evidence="10"/>
<dbReference type="InterPro" id="IPR002076">
    <property type="entry name" value="ELO_fam"/>
</dbReference>
<evidence type="ECO:0000313" key="11">
    <source>
        <dbReference type="Proteomes" id="UP000504611"/>
    </source>
</evidence>
<dbReference type="GO" id="GO:0034626">
    <property type="term" value="P:fatty acid elongation, polyunsaturated fatty acid"/>
    <property type="evidence" value="ECO:0007669"/>
    <property type="project" value="TreeGrafter"/>
</dbReference>
<dbReference type="GO" id="GO:0005789">
    <property type="term" value="C:endoplasmic reticulum membrane"/>
    <property type="evidence" value="ECO:0007669"/>
    <property type="project" value="TreeGrafter"/>
</dbReference>
<dbReference type="OrthoDB" id="434092at2759"/>
<keyword evidence="6 10" id="KW-1133">Transmembrane helix</keyword>
<organism evidence="11 12">
    <name type="scientific">Notothenia coriiceps</name>
    <name type="common">black rockcod</name>
    <dbReference type="NCBI Taxonomy" id="8208"/>
    <lineage>
        <taxon>Eukaryota</taxon>
        <taxon>Metazoa</taxon>
        <taxon>Chordata</taxon>
        <taxon>Craniata</taxon>
        <taxon>Vertebrata</taxon>
        <taxon>Euteleostomi</taxon>
        <taxon>Actinopterygii</taxon>
        <taxon>Neopterygii</taxon>
        <taxon>Teleostei</taxon>
        <taxon>Neoteleostei</taxon>
        <taxon>Acanthomorphata</taxon>
        <taxon>Eupercaria</taxon>
        <taxon>Perciformes</taxon>
        <taxon>Notothenioidei</taxon>
        <taxon>Nototheniidae</taxon>
        <taxon>Notothenia</taxon>
    </lineage>
</organism>
<feature type="transmembrane region" description="Helical" evidence="10">
    <location>
        <begin position="43"/>
        <end position="61"/>
    </location>
</feature>
<evidence type="ECO:0000256" key="5">
    <source>
        <dbReference type="ARBA" id="ARBA00022832"/>
    </source>
</evidence>
<comment type="similarity">
    <text evidence="10">Belongs to the ELO family.</text>
</comment>
<comment type="subcellular location">
    <subcellularLocation>
        <location evidence="1">Membrane</location>
        <topology evidence="1">Multi-pass membrane protein</topology>
    </subcellularLocation>
</comment>
<keyword evidence="2 10" id="KW-0444">Lipid biosynthesis</keyword>
<evidence type="ECO:0000256" key="10">
    <source>
        <dbReference type="RuleBase" id="RU361115"/>
    </source>
</evidence>
<keyword evidence="11" id="KW-1185">Reference proteome</keyword>
<evidence type="ECO:0000256" key="4">
    <source>
        <dbReference type="ARBA" id="ARBA00022692"/>
    </source>
</evidence>